<gene>
    <name evidence="2" type="ORF">EUGRSUZ_E00515</name>
</gene>
<accession>A0A059C2D0</accession>
<feature type="signal peptide" evidence="1">
    <location>
        <begin position="1"/>
        <end position="24"/>
    </location>
</feature>
<dbReference type="Gramene" id="KCW72070">
    <property type="protein sequence ID" value="KCW72070"/>
    <property type="gene ID" value="EUGRSUZ_E00515"/>
</dbReference>
<evidence type="ECO:0008006" key="3">
    <source>
        <dbReference type="Google" id="ProtNLM"/>
    </source>
</evidence>
<evidence type="ECO:0000313" key="2">
    <source>
        <dbReference type="EMBL" id="KCW72070.1"/>
    </source>
</evidence>
<dbReference type="AlphaFoldDB" id="A0A059C2D0"/>
<organism evidence="2">
    <name type="scientific">Eucalyptus grandis</name>
    <name type="common">Flooded gum</name>
    <dbReference type="NCBI Taxonomy" id="71139"/>
    <lineage>
        <taxon>Eukaryota</taxon>
        <taxon>Viridiplantae</taxon>
        <taxon>Streptophyta</taxon>
        <taxon>Embryophyta</taxon>
        <taxon>Tracheophyta</taxon>
        <taxon>Spermatophyta</taxon>
        <taxon>Magnoliopsida</taxon>
        <taxon>eudicotyledons</taxon>
        <taxon>Gunneridae</taxon>
        <taxon>Pentapetalae</taxon>
        <taxon>rosids</taxon>
        <taxon>malvids</taxon>
        <taxon>Myrtales</taxon>
        <taxon>Myrtaceae</taxon>
        <taxon>Myrtoideae</taxon>
        <taxon>Eucalypteae</taxon>
        <taxon>Eucalyptus</taxon>
    </lineage>
</organism>
<name>A0A059C2D0_EUCGR</name>
<sequence length="78" mass="8460">MIFSQALFSLYPFSLLLLLGRTRGFCLRASTSESENRSNRFLGLQGKFGCVRDGNGSGGGRLYPIFFPGVDLGGCFQG</sequence>
<reference evidence="2" key="1">
    <citation type="submission" date="2013-07" db="EMBL/GenBank/DDBJ databases">
        <title>The genome of Eucalyptus grandis.</title>
        <authorList>
            <person name="Schmutz J."/>
            <person name="Hayes R."/>
            <person name="Myburg A."/>
            <person name="Tuskan G."/>
            <person name="Grattapaglia D."/>
            <person name="Rokhsar D.S."/>
        </authorList>
    </citation>
    <scope>NUCLEOTIDE SEQUENCE</scope>
    <source>
        <tissue evidence="2">Leaf extractions</tissue>
    </source>
</reference>
<proteinExistence type="predicted"/>
<keyword evidence="1" id="KW-0732">Signal</keyword>
<protein>
    <recommendedName>
        <fullName evidence="3">Secreted protein</fullName>
    </recommendedName>
</protein>
<feature type="chain" id="PRO_5001569284" description="Secreted protein" evidence="1">
    <location>
        <begin position="25"/>
        <end position="78"/>
    </location>
</feature>
<evidence type="ECO:0000256" key="1">
    <source>
        <dbReference type="SAM" id="SignalP"/>
    </source>
</evidence>
<dbReference type="EMBL" id="KK198757">
    <property type="protein sequence ID" value="KCW72070.1"/>
    <property type="molecule type" value="Genomic_DNA"/>
</dbReference>
<dbReference type="InParanoid" id="A0A059C2D0"/>